<sequence>MFETTTAGEYTAETTWNESEYPQTEGGPQAEDEWGRRRRWRRRRRYDYDDDDEAQFAGEAEAEAEEQFLPLIPLLSSVVPAVLGALGGGRKREAEYEGGGQYEDEDEGEEQFILGRLLKGVLGGEAPDRAGESVLSPQQEAEMARQLLEVNSEEELGRLLGGIVNVVGRAVQGVQNAARTPQGRAVVKAVTPVVQAAMAGGDAPGEIFESEAGGMSQEQEIFETARQAVRLTASTAGHVAAAPPGVPAELAGELGLLRAAGRLARPFVGRAINRIFGRPRFGFRPGFRPGFRGFRGYRHGRPYWGYRGRPYYGPRFGRYRNGYAGPGYIEGAPPPPAEPAGPPPPEPPQPGYRWVAVPIGAPAPAAAAPEPAPPGGPPPDAPPPPGPAQSEWEQALYGEAQYGEAQYGEAPYGEAPYGEAPYGEAQYGEAQYGEFQPGHGPGEWEAPMQNGHGDGGRWVRRQGKIELLGA</sequence>
<organism evidence="2 3">
    <name type="scientific">Paractinoplanes rishiriensis</name>
    <dbReference type="NCBI Taxonomy" id="1050105"/>
    <lineage>
        <taxon>Bacteria</taxon>
        <taxon>Bacillati</taxon>
        <taxon>Actinomycetota</taxon>
        <taxon>Actinomycetes</taxon>
        <taxon>Micromonosporales</taxon>
        <taxon>Micromonosporaceae</taxon>
        <taxon>Paractinoplanes</taxon>
    </lineage>
</organism>
<keyword evidence="3" id="KW-1185">Reference proteome</keyword>
<evidence type="ECO:0000256" key="1">
    <source>
        <dbReference type="SAM" id="MobiDB-lite"/>
    </source>
</evidence>
<name>A0A919MU14_9ACTN</name>
<proteinExistence type="predicted"/>
<feature type="region of interest" description="Disordered" evidence="1">
    <location>
        <begin position="432"/>
        <end position="470"/>
    </location>
</feature>
<evidence type="ECO:0000313" key="3">
    <source>
        <dbReference type="Proteomes" id="UP000636960"/>
    </source>
</evidence>
<accession>A0A919MU14</accession>
<dbReference type="Proteomes" id="UP000636960">
    <property type="component" value="Unassembled WGS sequence"/>
</dbReference>
<evidence type="ECO:0000313" key="2">
    <source>
        <dbReference type="EMBL" id="GIE99846.1"/>
    </source>
</evidence>
<comment type="caution">
    <text evidence="2">The sequence shown here is derived from an EMBL/GenBank/DDBJ whole genome shotgun (WGS) entry which is preliminary data.</text>
</comment>
<dbReference type="AlphaFoldDB" id="A0A919MU14"/>
<gene>
    <name evidence="2" type="ORF">Ari01nite_73110</name>
</gene>
<feature type="compositionally biased region" description="Pro residues" evidence="1">
    <location>
        <begin position="332"/>
        <end position="350"/>
    </location>
</feature>
<feature type="region of interest" description="Disordered" evidence="1">
    <location>
        <begin position="327"/>
        <end position="390"/>
    </location>
</feature>
<feature type="compositionally biased region" description="Pro residues" evidence="1">
    <location>
        <begin position="370"/>
        <end position="387"/>
    </location>
</feature>
<reference evidence="2" key="1">
    <citation type="submission" date="2021-01" db="EMBL/GenBank/DDBJ databases">
        <title>Whole genome shotgun sequence of Actinoplanes rishiriensis NBRC 108556.</title>
        <authorList>
            <person name="Komaki H."/>
            <person name="Tamura T."/>
        </authorList>
    </citation>
    <scope>NUCLEOTIDE SEQUENCE</scope>
    <source>
        <strain evidence="2">NBRC 108556</strain>
    </source>
</reference>
<feature type="compositionally biased region" description="Low complexity" evidence="1">
    <location>
        <begin position="356"/>
        <end position="369"/>
    </location>
</feature>
<dbReference type="EMBL" id="BOMV01000077">
    <property type="protein sequence ID" value="GIE99846.1"/>
    <property type="molecule type" value="Genomic_DNA"/>
</dbReference>
<dbReference type="RefSeq" id="WP_203786903.1">
    <property type="nucleotide sequence ID" value="NZ_BOMV01000077.1"/>
</dbReference>
<feature type="region of interest" description="Disordered" evidence="1">
    <location>
        <begin position="89"/>
        <end position="108"/>
    </location>
</feature>
<feature type="region of interest" description="Disordered" evidence="1">
    <location>
        <begin position="1"/>
        <end position="35"/>
    </location>
</feature>
<protein>
    <submittedName>
        <fullName evidence="2">Uncharacterized protein</fullName>
    </submittedName>
</protein>
<feature type="compositionally biased region" description="Low complexity" evidence="1">
    <location>
        <begin position="1"/>
        <end position="15"/>
    </location>
</feature>